<proteinExistence type="inferred from homology"/>
<dbReference type="PANTHER" id="PTHR36107:SF1">
    <property type="entry name" value="SMALL, ACID-SOLUBLE SPORE PROTEIN A"/>
    <property type="match status" value="1"/>
</dbReference>
<evidence type="ECO:0000256" key="2">
    <source>
        <dbReference type="ARBA" id="ARBA00005442"/>
    </source>
</evidence>
<comment type="caution">
    <text evidence="4">The sequence shown here is derived from an EMBL/GenBank/DDBJ whole genome shotgun (WGS) entry which is preliminary data.</text>
</comment>
<evidence type="ECO:0000256" key="3">
    <source>
        <dbReference type="ARBA" id="ARBA00023125"/>
    </source>
</evidence>
<comment type="function">
    <text evidence="1">SASP are bound to spore DNA. They are double-stranded DNA-binding proteins that cause DNA to change to an a-like conformation. They protect the DNA backbone from chemical and enzymatic cleavage and are thus involved in dormant spore's high resistance to UV light.</text>
</comment>
<evidence type="ECO:0000313" key="5">
    <source>
        <dbReference type="Proteomes" id="UP001579974"/>
    </source>
</evidence>
<dbReference type="InterPro" id="IPR018126">
    <property type="entry name" value="SASP_alpha/beta-type_CS"/>
</dbReference>
<dbReference type="PROSITE" id="PS00304">
    <property type="entry name" value="SASP_1"/>
    <property type="match status" value="1"/>
</dbReference>
<protein>
    <submittedName>
        <fullName evidence="4">Alpha/beta-type small acid-soluble spore protein</fullName>
    </submittedName>
</protein>
<dbReference type="EMBL" id="JBDXSU010000001">
    <property type="protein sequence ID" value="MFB5188907.1"/>
    <property type="molecule type" value="Genomic_DNA"/>
</dbReference>
<dbReference type="Proteomes" id="UP001579974">
    <property type="component" value="Unassembled WGS sequence"/>
</dbReference>
<dbReference type="InterPro" id="IPR038300">
    <property type="entry name" value="SASP_sf_alpha/beta"/>
</dbReference>
<dbReference type="InterPro" id="IPR050847">
    <property type="entry name" value="SASP_DNA-binding"/>
</dbReference>
<gene>
    <name evidence="4" type="ORF">KKP3000_001342</name>
</gene>
<comment type="similarity">
    <text evidence="2">Belongs to the alpha/beta-type SASP family.</text>
</comment>
<evidence type="ECO:0000313" key="4">
    <source>
        <dbReference type="EMBL" id="MFB5188907.1"/>
    </source>
</evidence>
<reference evidence="4 5" key="1">
    <citation type="journal article" date="2024" name="Int. J. Mol. Sci.">
        <title>Exploration of Alicyclobacillus spp. Genome in Search of Antibiotic Resistance.</title>
        <authorList>
            <person name="Bucka-Kolendo J."/>
            <person name="Kiousi D.E."/>
            <person name="Dekowska A."/>
            <person name="Mikolajczuk-Szczyrba A."/>
            <person name="Karadedos D.M."/>
            <person name="Michael P."/>
            <person name="Galanis A."/>
            <person name="Sokolowska B."/>
        </authorList>
    </citation>
    <scope>NUCLEOTIDE SEQUENCE [LARGE SCALE GENOMIC DNA]</scope>
    <source>
        <strain evidence="4 5">KKP 3000</strain>
    </source>
</reference>
<organism evidence="4 5">
    <name type="scientific">Alicyclobacillus fastidiosus</name>
    <dbReference type="NCBI Taxonomy" id="392011"/>
    <lineage>
        <taxon>Bacteria</taxon>
        <taxon>Bacillati</taxon>
        <taxon>Bacillota</taxon>
        <taxon>Bacilli</taxon>
        <taxon>Bacillales</taxon>
        <taxon>Alicyclobacillaceae</taxon>
        <taxon>Alicyclobacillus</taxon>
    </lineage>
</organism>
<dbReference type="PANTHER" id="PTHR36107">
    <property type="entry name" value="SMALL, ACID-SOLUBLE SPORE PROTEIN A"/>
    <property type="match status" value="1"/>
</dbReference>
<evidence type="ECO:0000256" key="1">
    <source>
        <dbReference type="ARBA" id="ARBA00003863"/>
    </source>
</evidence>
<sequence length="72" mass="7890">MANNNNRLLLQQATRALQDMKYEVASELGITPPSDGYWGFVSSFENGSIGGSITRKLVAFAQERLAEQTPEA</sequence>
<name>A0ABV5A9G2_9BACL</name>
<dbReference type="Pfam" id="PF00269">
    <property type="entry name" value="SASP"/>
    <property type="match status" value="1"/>
</dbReference>
<dbReference type="InterPro" id="IPR001448">
    <property type="entry name" value="SASP_alpha/beta-type"/>
</dbReference>
<keyword evidence="3" id="KW-0238">DNA-binding</keyword>
<accession>A0ABV5A9G2</accession>
<dbReference type="Gene3D" id="6.10.10.80">
    <property type="entry name" value="Small, acid-soluble spore protein, alpha/beta type-like"/>
    <property type="match status" value="1"/>
</dbReference>
<keyword evidence="5" id="KW-1185">Reference proteome</keyword>
<dbReference type="RefSeq" id="WP_275475734.1">
    <property type="nucleotide sequence ID" value="NZ_CP162940.1"/>
</dbReference>